<reference evidence="4" key="1">
    <citation type="journal article" date="2019" name="Int. J. Syst. Evol. Microbiol.">
        <title>The Global Catalogue of Microorganisms (GCM) 10K type strain sequencing project: providing services to taxonomists for standard genome sequencing and annotation.</title>
        <authorList>
            <consortium name="The Broad Institute Genomics Platform"/>
            <consortium name="The Broad Institute Genome Sequencing Center for Infectious Disease"/>
            <person name="Wu L."/>
            <person name="Ma J."/>
        </authorList>
    </citation>
    <scope>NUCLEOTIDE SEQUENCE [LARGE SCALE GENOMIC DNA]</scope>
    <source>
        <strain evidence="4">KCTC 42247</strain>
    </source>
</reference>
<sequence length="294" mass="33344">MEDRLKKFVNENRQAFERHQPSPLVWDRIKKNLPPQTANTTPEEEKVTPIRWMRSARTWYAAASIVAILTVTGIFWRQLTQNGIATDENIQTRLAQQEQLSDSSNDVVNTTTEQPTSSPLQSTISKDGSTHNMDARTATIKPAKTQKHVNNNRPLEMEMEDPLVKSYALLADEHSAINRMEGVLQLASLDYIPDAAMAKIQQLMGSDPNENIRLAAYDIFMEHASAEQKEKQIQDVFLQQKDPAMQMELMHAMVDADALQINDATTKRLEAIVEDPLTIDLVKDQAYAVLMKNW</sequence>
<dbReference type="RefSeq" id="WP_066757129.1">
    <property type="nucleotide sequence ID" value="NZ_JBHUMB010000013.1"/>
</dbReference>
<evidence type="ECO:0000256" key="1">
    <source>
        <dbReference type="SAM" id="MobiDB-lite"/>
    </source>
</evidence>
<dbReference type="Proteomes" id="UP001597418">
    <property type="component" value="Unassembled WGS sequence"/>
</dbReference>
<proteinExistence type="predicted"/>
<comment type="caution">
    <text evidence="3">The sequence shown here is derived from an EMBL/GenBank/DDBJ whole genome shotgun (WGS) entry which is preliminary data.</text>
</comment>
<organism evidence="3 4">
    <name type="scientific">Sphingobacterium populi</name>
    <dbReference type="NCBI Taxonomy" id="1812824"/>
    <lineage>
        <taxon>Bacteria</taxon>
        <taxon>Pseudomonadati</taxon>
        <taxon>Bacteroidota</taxon>
        <taxon>Sphingobacteriia</taxon>
        <taxon>Sphingobacteriales</taxon>
        <taxon>Sphingobacteriaceae</taxon>
        <taxon>Sphingobacterium</taxon>
    </lineage>
</organism>
<name>A0ABW5UDX5_9SPHI</name>
<keyword evidence="2" id="KW-1133">Transmembrane helix</keyword>
<evidence type="ECO:0000313" key="4">
    <source>
        <dbReference type="Proteomes" id="UP001597418"/>
    </source>
</evidence>
<evidence type="ECO:0000313" key="3">
    <source>
        <dbReference type="EMBL" id="MFD2743692.1"/>
    </source>
</evidence>
<evidence type="ECO:0008006" key="5">
    <source>
        <dbReference type="Google" id="ProtNLM"/>
    </source>
</evidence>
<gene>
    <name evidence="3" type="ORF">ACFSQ6_09815</name>
</gene>
<keyword evidence="4" id="KW-1185">Reference proteome</keyword>
<evidence type="ECO:0000256" key="2">
    <source>
        <dbReference type="SAM" id="Phobius"/>
    </source>
</evidence>
<keyword evidence="2" id="KW-0472">Membrane</keyword>
<protein>
    <recommendedName>
        <fullName evidence="5">HEAT repeat domain-containing protein</fullName>
    </recommendedName>
</protein>
<feature type="compositionally biased region" description="Polar residues" evidence="1">
    <location>
        <begin position="96"/>
        <end position="132"/>
    </location>
</feature>
<feature type="transmembrane region" description="Helical" evidence="2">
    <location>
        <begin position="58"/>
        <end position="76"/>
    </location>
</feature>
<feature type="region of interest" description="Disordered" evidence="1">
    <location>
        <begin position="96"/>
        <end position="151"/>
    </location>
</feature>
<dbReference type="EMBL" id="JBHUMB010000013">
    <property type="protein sequence ID" value="MFD2743692.1"/>
    <property type="molecule type" value="Genomic_DNA"/>
</dbReference>
<accession>A0ABW5UDX5</accession>
<keyword evidence="2" id="KW-0812">Transmembrane</keyword>